<keyword evidence="2" id="KW-1185">Reference proteome</keyword>
<dbReference type="RefSeq" id="WP_070237590.1">
    <property type="nucleotide sequence ID" value="NZ_CP017478.1"/>
</dbReference>
<dbReference type="AlphaFoldDB" id="A0A1D8PA19"/>
<gene>
    <name evidence="1" type="ORF">LPB138_12395</name>
</gene>
<protein>
    <recommendedName>
        <fullName evidence="3">Outer membrane protein beta-barrel domain-containing protein</fullName>
    </recommendedName>
</protein>
<dbReference type="EMBL" id="CP017478">
    <property type="protein sequence ID" value="AOW21430.1"/>
    <property type="molecule type" value="Genomic_DNA"/>
</dbReference>
<organism evidence="1 2">
    <name type="scientific">Urechidicola croceus</name>
    <dbReference type="NCBI Taxonomy" id="1850246"/>
    <lineage>
        <taxon>Bacteria</taxon>
        <taxon>Pseudomonadati</taxon>
        <taxon>Bacteroidota</taxon>
        <taxon>Flavobacteriia</taxon>
        <taxon>Flavobacteriales</taxon>
        <taxon>Flavobacteriaceae</taxon>
        <taxon>Urechidicola</taxon>
    </lineage>
</organism>
<name>A0A1D8PA19_9FLAO</name>
<dbReference type="Proteomes" id="UP000176050">
    <property type="component" value="Chromosome"/>
</dbReference>
<dbReference type="OrthoDB" id="1441326at2"/>
<evidence type="ECO:0000313" key="1">
    <source>
        <dbReference type="EMBL" id="AOW21430.1"/>
    </source>
</evidence>
<proteinExistence type="predicted"/>
<evidence type="ECO:0000313" key="2">
    <source>
        <dbReference type="Proteomes" id="UP000176050"/>
    </source>
</evidence>
<evidence type="ECO:0008006" key="3">
    <source>
        <dbReference type="Google" id="ProtNLM"/>
    </source>
</evidence>
<dbReference type="KEGG" id="lul:LPB138_12395"/>
<accession>A0A1D8PA19</accession>
<sequence length="178" mass="20138">MKKLLLLVFTTISISTFSQEINKGRFYTATVYATFALNPDYVPFDKDDGESLLEPSAIFIRNGLGYHFTEKLVASVNFGIDFHTRLGIQSLPAYFNLRYNISSNDDDLFFINTSVGKLWKPSSNFDRGDYYSGGIGWQISGEKKLNTLIRLDYHRKKIEGMNDGNLDSISLGLGMTLF</sequence>
<dbReference type="STRING" id="1850246.LPB138_12395"/>
<reference evidence="1 2" key="1">
    <citation type="submission" date="2016-10" db="EMBL/GenBank/DDBJ databases">
        <title>Lutibacter sp. LPB0138, isolated from marine gastropod.</title>
        <authorList>
            <person name="Kim E."/>
            <person name="Yi H."/>
        </authorList>
    </citation>
    <scope>NUCLEOTIDE SEQUENCE [LARGE SCALE GENOMIC DNA]</scope>
    <source>
        <strain evidence="1 2">LPB0138</strain>
    </source>
</reference>